<dbReference type="Proteomes" id="UP001152795">
    <property type="component" value="Unassembled WGS sequence"/>
</dbReference>
<evidence type="ECO:0000313" key="2">
    <source>
        <dbReference type="Proteomes" id="UP001152795"/>
    </source>
</evidence>
<keyword evidence="2" id="KW-1185">Reference proteome</keyword>
<protein>
    <submittedName>
        <fullName evidence="1">Uncharacterized protein</fullName>
    </submittedName>
</protein>
<organism evidence="1 2">
    <name type="scientific">Paramuricea clavata</name>
    <name type="common">Red gorgonian</name>
    <name type="synonym">Violescent sea-whip</name>
    <dbReference type="NCBI Taxonomy" id="317549"/>
    <lineage>
        <taxon>Eukaryota</taxon>
        <taxon>Metazoa</taxon>
        <taxon>Cnidaria</taxon>
        <taxon>Anthozoa</taxon>
        <taxon>Octocorallia</taxon>
        <taxon>Malacalcyonacea</taxon>
        <taxon>Plexauridae</taxon>
        <taxon>Paramuricea</taxon>
    </lineage>
</organism>
<evidence type="ECO:0000313" key="1">
    <source>
        <dbReference type="EMBL" id="CAB4030905.1"/>
    </source>
</evidence>
<name>A0A6S7JF13_PARCT</name>
<gene>
    <name evidence="1" type="ORF">PACLA_8A050382</name>
</gene>
<reference evidence="1" key="1">
    <citation type="submission" date="2020-04" db="EMBL/GenBank/DDBJ databases">
        <authorList>
            <person name="Alioto T."/>
            <person name="Alioto T."/>
            <person name="Gomez Garrido J."/>
        </authorList>
    </citation>
    <scope>NUCLEOTIDE SEQUENCE</scope>
    <source>
        <strain evidence="1">A484AB</strain>
    </source>
</reference>
<sequence length="230" mass="26549">MMIAATDEVITQIWDKTSEMTAENQELSELMEEFAGEARERDALFSSLIKVYENELVRLRSQQNHDTLSEKQRRIIIEEFQILKAITCTGVRTTFDKTLPDQQVLNDSFFKEFVVIFQEKCPLLQNVVETLLVSNLHQTNIHKTVDYKVLCGTHALSLLLNENVISDDASDDVIHKMTKEGNCECNVQQSLIDVYSKGKLKVKQQFSRMLYEKFNVFVSEQSDNERIDSV</sequence>
<dbReference type="EMBL" id="CACRXK020017220">
    <property type="protein sequence ID" value="CAB4030905.1"/>
    <property type="molecule type" value="Genomic_DNA"/>
</dbReference>
<comment type="caution">
    <text evidence="1">The sequence shown here is derived from an EMBL/GenBank/DDBJ whole genome shotgun (WGS) entry which is preliminary data.</text>
</comment>
<accession>A0A6S7JF13</accession>
<proteinExistence type="predicted"/>
<dbReference type="AlphaFoldDB" id="A0A6S7JF13"/>